<dbReference type="EMBL" id="JBHUEM010000055">
    <property type="protein sequence ID" value="MFD1739530.1"/>
    <property type="molecule type" value="Genomic_DNA"/>
</dbReference>
<proteinExistence type="predicted"/>
<dbReference type="NCBIfam" id="TIGR02937">
    <property type="entry name" value="sigma70-ECF"/>
    <property type="match status" value="1"/>
</dbReference>
<dbReference type="InterPro" id="IPR014284">
    <property type="entry name" value="RNA_pol_sigma-70_dom"/>
</dbReference>
<dbReference type="SUPFAM" id="SSF88946">
    <property type="entry name" value="Sigma2 domain of RNA polymerase sigma factors"/>
    <property type="match status" value="1"/>
</dbReference>
<dbReference type="InterPro" id="IPR007627">
    <property type="entry name" value="RNA_pol_sigma70_r2"/>
</dbReference>
<keyword evidence="4" id="KW-0804">Transcription</keyword>
<evidence type="ECO:0000256" key="4">
    <source>
        <dbReference type="ARBA" id="ARBA00023163"/>
    </source>
</evidence>
<dbReference type="InterPro" id="IPR013325">
    <property type="entry name" value="RNA_pol_sigma_r2"/>
</dbReference>
<dbReference type="Gene3D" id="1.10.1740.10">
    <property type="match status" value="1"/>
</dbReference>
<evidence type="ECO:0000256" key="1">
    <source>
        <dbReference type="ARBA" id="ARBA00023015"/>
    </source>
</evidence>
<organism evidence="6 7">
    <name type="scientific">Bacillus salitolerans</name>
    <dbReference type="NCBI Taxonomy" id="1437434"/>
    <lineage>
        <taxon>Bacteria</taxon>
        <taxon>Bacillati</taxon>
        <taxon>Bacillota</taxon>
        <taxon>Bacilli</taxon>
        <taxon>Bacillales</taxon>
        <taxon>Bacillaceae</taxon>
        <taxon>Bacillus</taxon>
    </lineage>
</organism>
<gene>
    <name evidence="6" type="ORF">ACFSCX_23905</name>
</gene>
<evidence type="ECO:0000313" key="6">
    <source>
        <dbReference type="EMBL" id="MFD1739530.1"/>
    </source>
</evidence>
<dbReference type="PANTHER" id="PTHR30385">
    <property type="entry name" value="SIGMA FACTOR F FLAGELLAR"/>
    <property type="match status" value="1"/>
</dbReference>
<keyword evidence="1" id="KW-0805">Transcription regulation</keyword>
<protein>
    <submittedName>
        <fullName evidence="6">Sigma-70 family RNA polymerase sigma factor</fullName>
    </submittedName>
</protein>
<dbReference type="Proteomes" id="UP001597214">
    <property type="component" value="Unassembled WGS sequence"/>
</dbReference>
<keyword evidence="3" id="KW-0238">DNA-binding</keyword>
<keyword evidence="2" id="KW-0731">Sigma factor</keyword>
<dbReference type="SUPFAM" id="SSF88659">
    <property type="entry name" value="Sigma3 and sigma4 domains of RNA polymerase sigma factors"/>
    <property type="match status" value="1"/>
</dbReference>
<evidence type="ECO:0000256" key="3">
    <source>
        <dbReference type="ARBA" id="ARBA00023125"/>
    </source>
</evidence>
<feature type="domain" description="RNA polymerase sigma-70 region 2" evidence="5">
    <location>
        <begin position="21"/>
        <end position="74"/>
    </location>
</feature>
<evidence type="ECO:0000313" key="7">
    <source>
        <dbReference type="Proteomes" id="UP001597214"/>
    </source>
</evidence>
<dbReference type="InterPro" id="IPR013324">
    <property type="entry name" value="RNA_pol_sigma_r3/r4-like"/>
</dbReference>
<keyword evidence="7" id="KW-1185">Reference proteome</keyword>
<evidence type="ECO:0000256" key="2">
    <source>
        <dbReference type="ARBA" id="ARBA00023082"/>
    </source>
</evidence>
<evidence type="ECO:0000259" key="5">
    <source>
        <dbReference type="Pfam" id="PF04542"/>
    </source>
</evidence>
<dbReference type="InterPro" id="IPR036388">
    <property type="entry name" value="WH-like_DNA-bd_sf"/>
</dbReference>
<dbReference type="RefSeq" id="WP_377930768.1">
    <property type="nucleotide sequence ID" value="NZ_JBHUEM010000055.1"/>
</dbReference>
<sequence length="166" mass="19753">MVVYSSFQEVVEKEDWIIWSAIKHLRLYKNQEDFYQEGLIGLWEAYVRFNPMKGASFQTFAFHTVRGKMITLLKNAIKHETHQANLSEAMLELTVDEHSIIPFELELMWQHCDGLSDVQRRWVYKSFIEMKGPKQIAQEERVSLETVKSWRRYALKKIRENVLADL</sequence>
<dbReference type="Pfam" id="PF04542">
    <property type="entry name" value="Sigma70_r2"/>
    <property type="match status" value="1"/>
</dbReference>
<reference evidence="7" key="1">
    <citation type="journal article" date="2019" name="Int. J. Syst. Evol. Microbiol.">
        <title>The Global Catalogue of Microorganisms (GCM) 10K type strain sequencing project: providing services to taxonomists for standard genome sequencing and annotation.</title>
        <authorList>
            <consortium name="The Broad Institute Genomics Platform"/>
            <consortium name="The Broad Institute Genome Sequencing Center for Infectious Disease"/>
            <person name="Wu L."/>
            <person name="Ma J."/>
        </authorList>
    </citation>
    <scope>NUCLEOTIDE SEQUENCE [LARGE SCALE GENOMIC DNA]</scope>
    <source>
        <strain evidence="7">CCUG 49339</strain>
    </source>
</reference>
<accession>A0ABW4LWI9</accession>
<comment type="caution">
    <text evidence="6">The sequence shown here is derived from an EMBL/GenBank/DDBJ whole genome shotgun (WGS) entry which is preliminary data.</text>
</comment>
<dbReference type="Gene3D" id="1.10.10.10">
    <property type="entry name" value="Winged helix-like DNA-binding domain superfamily/Winged helix DNA-binding domain"/>
    <property type="match status" value="1"/>
</dbReference>
<name>A0ABW4LWI9_9BACI</name>